<keyword evidence="1" id="KW-0472">Membrane</keyword>
<feature type="transmembrane region" description="Helical" evidence="1">
    <location>
        <begin position="12"/>
        <end position="32"/>
    </location>
</feature>
<name>A0A2T4XSY1_ENTCL</name>
<proteinExistence type="predicted"/>
<dbReference type="Proteomes" id="UP000241614">
    <property type="component" value="Unassembled WGS sequence"/>
</dbReference>
<keyword evidence="1" id="KW-0812">Transmembrane</keyword>
<feature type="domain" description="TAP-C" evidence="2">
    <location>
        <begin position="1"/>
        <end position="34"/>
    </location>
</feature>
<dbReference type="AlphaFoldDB" id="A0A2T4XSY1"/>
<reference evidence="3 4" key="1">
    <citation type="submission" date="2018-04" db="EMBL/GenBank/DDBJ databases">
        <title>Genome sequencing reveals highly heavy metal resistance and biotechnology application of the novel Enterobacter cloacae amazonensis isolated from wastewater river in Manaus - Amazonas.</title>
        <authorList>
            <person name="Astolfi M.C.T."/>
            <person name="Carvalho E.B.D.S."/>
            <person name="Lacerda L.B."/>
            <person name="Pinto M.V."/>
            <person name="Nogueira V.B."/>
            <person name="Barros A.M."/>
            <person name="Astolfi-Filho S."/>
        </authorList>
    </citation>
    <scope>NUCLEOTIDE SEQUENCE [LARGE SCALE GENOMIC DNA]</scope>
    <source>
        <strain evidence="4">amazonensis</strain>
    </source>
</reference>
<comment type="caution">
    <text evidence="3">The sequence shown here is derived from an EMBL/GenBank/DDBJ whole genome shotgun (WGS) entry which is preliminary data.</text>
</comment>
<feature type="transmembrane region" description="Helical" evidence="1">
    <location>
        <begin position="38"/>
        <end position="59"/>
    </location>
</feature>
<dbReference type="EMBL" id="PZPP01000046">
    <property type="protein sequence ID" value="PTM33042.1"/>
    <property type="molecule type" value="Genomic_DNA"/>
</dbReference>
<evidence type="ECO:0000259" key="2">
    <source>
        <dbReference type="PROSITE" id="PS51281"/>
    </source>
</evidence>
<gene>
    <name evidence="3" type="ORF">DA103_25110</name>
</gene>
<accession>A0A2T4XSY1</accession>
<sequence>MCKNQLNIEFSIALYSFKFLLVLPPIPWEVFFCYLRTIMIFLNLIISSFILVCATHVSADTIQFEKPKVHTAQCYAEKLNFVNRTGFVGDFFI</sequence>
<evidence type="ECO:0000313" key="3">
    <source>
        <dbReference type="EMBL" id="PTM33042.1"/>
    </source>
</evidence>
<organism evidence="3 4">
    <name type="scientific">Enterobacter cloacae</name>
    <dbReference type="NCBI Taxonomy" id="550"/>
    <lineage>
        <taxon>Bacteria</taxon>
        <taxon>Pseudomonadati</taxon>
        <taxon>Pseudomonadota</taxon>
        <taxon>Gammaproteobacteria</taxon>
        <taxon>Enterobacterales</taxon>
        <taxon>Enterobacteriaceae</taxon>
        <taxon>Enterobacter</taxon>
        <taxon>Enterobacter cloacae complex</taxon>
    </lineage>
</organism>
<dbReference type="PROSITE" id="PS51281">
    <property type="entry name" value="TAP_C"/>
    <property type="match status" value="1"/>
</dbReference>
<evidence type="ECO:0000313" key="4">
    <source>
        <dbReference type="Proteomes" id="UP000241614"/>
    </source>
</evidence>
<dbReference type="InterPro" id="IPR005637">
    <property type="entry name" value="TAP_C_dom"/>
</dbReference>
<protein>
    <recommendedName>
        <fullName evidence="2">TAP-C domain-containing protein</fullName>
    </recommendedName>
</protein>
<evidence type="ECO:0000256" key="1">
    <source>
        <dbReference type="SAM" id="Phobius"/>
    </source>
</evidence>
<keyword evidence="1" id="KW-1133">Transmembrane helix</keyword>
<dbReference type="GO" id="GO:0051028">
    <property type="term" value="P:mRNA transport"/>
    <property type="evidence" value="ECO:0007669"/>
    <property type="project" value="InterPro"/>
</dbReference>